<dbReference type="InterPro" id="IPR050922">
    <property type="entry name" value="LytR/CpsA/Psr_CW_biosynth"/>
</dbReference>
<dbReference type="EMBL" id="DVIT01000045">
    <property type="protein sequence ID" value="HIS48180.1"/>
    <property type="molecule type" value="Genomic_DNA"/>
</dbReference>
<protein>
    <submittedName>
        <fullName evidence="5">LCP family protein</fullName>
    </submittedName>
</protein>
<dbReference type="InterPro" id="IPR004474">
    <property type="entry name" value="LytR_CpsA_psr"/>
</dbReference>
<feature type="compositionally biased region" description="Basic and acidic residues" evidence="2">
    <location>
        <begin position="18"/>
        <end position="28"/>
    </location>
</feature>
<reference evidence="5" key="2">
    <citation type="journal article" date="2021" name="PeerJ">
        <title>Extensive microbial diversity within the chicken gut microbiome revealed by metagenomics and culture.</title>
        <authorList>
            <person name="Gilroy R."/>
            <person name="Ravi A."/>
            <person name="Getino M."/>
            <person name="Pursley I."/>
            <person name="Horton D.L."/>
            <person name="Alikhan N.F."/>
            <person name="Baker D."/>
            <person name="Gharbi K."/>
            <person name="Hall N."/>
            <person name="Watson M."/>
            <person name="Adriaenssens E.M."/>
            <person name="Foster-Nyarko E."/>
            <person name="Jarju S."/>
            <person name="Secka A."/>
            <person name="Antonio M."/>
            <person name="Oren A."/>
            <person name="Chaudhuri R.R."/>
            <person name="La Ragione R."/>
            <person name="Hildebrand F."/>
            <person name="Pallen M.J."/>
        </authorList>
    </citation>
    <scope>NUCLEOTIDE SEQUENCE</scope>
    <source>
        <strain evidence="5">CHK178-757</strain>
    </source>
</reference>
<dbReference type="Proteomes" id="UP000823927">
    <property type="component" value="Unassembled WGS sequence"/>
</dbReference>
<dbReference type="Pfam" id="PF03816">
    <property type="entry name" value="LytR_cpsA_psr"/>
    <property type="match status" value="1"/>
</dbReference>
<name>A0A9D1JSA0_9FIRM</name>
<organism evidence="5 6">
    <name type="scientific">Candidatus Scybalocola faecigallinarum</name>
    <dbReference type="NCBI Taxonomy" id="2840941"/>
    <lineage>
        <taxon>Bacteria</taxon>
        <taxon>Bacillati</taxon>
        <taxon>Bacillota</taxon>
        <taxon>Clostridia</taxon>
        <taxon>Lachnospirales</taxon>
        <taxon>Lachnospiraceae</taxon>
        <taxon>Lachnospiraceae incertae sedis</taxon>
        <taxon>Candidatus Scybalocola (ex Gilroy et al. 2021)</taxon>
    </lineage>
</organism>
<keyword evidence="3" id="KW-1133">Transmembrane helix</keyword>
<feature type="domain" description="Cell envelope-related transcriptional attenuator" evidence="4">
    <location>
        <begin position="170"/>
        <end position="329"/>
    </location>
</feature>
<evidence type="ECO:0000313" key="6">
    <source>
        <dbReference type="Proteomes" id="UP000823927"/>
    </source>
</evidence>
<proteinExistence type="inferred from homology"/>
<dbReference type="Gene3D" id="3.40.630.190">
    <property type="entry name" value="LCP protein"/>
    <property type="match status" value="1"/>
</dbReference>
<dbReference type="PANTHER" id="PTHR33392">
    <property type="entry name" value="POLYISOPRENYL-TEICHOIC ACID--PEPTIDOGLYCAN TEICHOIC ACID TRANSFERASE TAGU"/>
    <property type="match status" value="1"/>
</dbReference>
<dbReference type="AlphaFoldDB" id="A0A9D1JSA0"/>
<keyword evidence="3" id="KW-0472">Membrane</keyword>
<reference evidence="5" key="1">
    <citation type="submission" date="2020-10" db="EMBL/GenBank/DDBJ databases">
        <authorList>
            <person name="Gilroy R."/>
        </authorList>
    </citation>
    <scope>NUCLEOTIDE SEQUENCE</scope>
    <source>
        <strain evidence="5">CHK178-757</strain>
    </source>
</reference>
<evidence type="ECO:0000259" key="4">
    <source>
        <dbReference type="Pfam" id="PF03816"/>
    </source>
</evidence>
<comment type="similarity">
    <text evidence="1">Belongs to the LytR/CpsA/Psr (LCP) family.</text>
</comment>
<evidence type="ECO:0000256" key="2">
    <source>
        <dbReference type="SAM" id="MobiDB-lite"/>
    </source>
</evidence>
<gene>
    <name evidence="5" type="ORF">IAB46_11635</name>
</gene>
<evidence type="ECO:0000313" key="5">
    <source>
        <dbReference type="EMBL" id="HIS48180.1"/>
    </source>
</evidence>
<evidence type="ECO:0000256" key="3">
    <source>
        <dbReference type="SAM" id="Phobius"/>
    </source>
</evidence>
<dbReference type="NCBIfam" id="TIGR00350">
    <property type="entry name" value="lytR_cpsA_psr"/>
    <property type="match status" value="1"/>
</dbReference>
<feature type="region of interest" description="Disordered" evidence="2">
    <location>
        <begin position="1"/>
        <end position="67"/>
    </location>
</feature>
<dbReference type="PANTHER" id="PTHR33392:SF6">
    <property type="entry name" value="POLYISOPRENYL-TEICHOIC ACID--PEPTIDOGLYCAN TEICHOIC ACID TRANSFERASE TAGU"/>
    <property type="match status" value="1"/>
</dbReference>
<sequence length="411" mass="45287">MEEGPHYSASWKKGSSTDLKKNKKDSGKNIEPQKAAGHGQKPGNASTGGRLPDKKAPANKNVSAKRKKRKRKYPLWVRILTIVVAVIFAAVLAGLIFVLAKLGQINRAVDVEKLNPESEYFETDEPDSNLETMDPEDVTWSNSETVSGSDDVVNILLIGQDRRPGEGRARSDAMIIASINKTDKTIKLTSLMRDMYVQIPGYSDNRINAAYAFGGMETLDATIKENFDIDIDGNIEVDFSGFKDVIDSIGGIDMEIDADEIDVMNDYVRDINRQTGENTESSLVTQAGMQHLNGTQALAYSRIRYVGNGDFGRTERQRKVLMAAFDEVSNLSIPEMLSLADTVLPLLTTDMSSGDLIRLATDVLTLGISDIETHNIPEDASYRSASIRGMSVLVPDLDECRRVLQEIIYGE</sequence>
<keyword evidence="3" id="KW-0812">Transmembrane</keyword>
<accession>A0A9D1JSA0</accession>
<feature type="transmembrane region" description="Helical" evidence="3">
    <location>
        <begin position="75"/>
        <end position="100"/>
    </location>
</feature>
<comment type="caution">
    <text evidence="5">The sequence shown here is derived from an EMBL/GenBank/DDBJ whole genome shotgun (WGS) entry which is preliminary data.</text>
</comment>
<evidence type="ECO:0000256" key="1">
    <source>
        <dbReference type="ARBA" id="ARBA00006068"/>
    </source>
</evidence>